<dbReference type="InterPro" id="IPR050581">
    <property type="entry name" value="CRR_secretory_protein"/>
</dbReference>
<dbReference type="Gramene" id="NC13G0294930.1">
    <property type="protein sequence ID" value="NC13G0294930.1:cds"/>
    <property type="gene ID" value="NC13G0294930"/>
</dbReference>
<evidence type="ECO:0000313" key="1">
    <source>
        <dbReference type="EMBL" id="VVV87995.1"/>
    </source>
</evidence>
<accession>A0A5K0ZEJ1</accession>
<dbReference type="EMBL" id="LR721778">
    <property type="protein sequence ID" value="VVV87995.1"/>
    <property type="molecule type" value="Genomic_DNA"/>
</dbReference>
<reference evidence="1" key="1">
    <citation type="submission" date="2019-09" db="EMBL/GenBank/DDBJ databases">
        <authorList>
            <person name="Zhang L."/>
        </authorList>
    </citation>
    <scope>NUCLEOTIDE SEQUENCE</scope>
</reference>
<proteinExistence type="predicted"/>
<name>A0A5K0ZEJ1_9MAGN</name>
<sequence length="100" mass="11661">MDAIIWYEHCQLRYSNTNFFGHLNVEDYGSWYWIDDKMEQPKAFSEELGSLLKNLTDQATTQPNSMFSMFPMSMFATGNITYNDLQTIRAGAVHWGYQPC</sequence>
<gene>
    <name evidence="1" type="ORF">NYM_LOCUS10269</name>
</gene>
<organism evidence="1">
    <name type="scientific">Nymphaea colorata</name>
    <name type="common">pocket water lily</name>
    <dbReference type="NCBI Taxonomy" id="210225"/>
    <lineage>
        <taxon>Eukaryota</taxon>
        <taxon>Viridiplantae</taxon>
        <taxon>Streptophyta</taxon>
        <taxon>Embryophyta</taxon>
        <taxon>Tracheophyta</taxon>
        <taxon>Spermatophyta</taxon>
        <taxon>Magnoliopsida</taxon>
        <taxon>Nymphaeales</taxon>
        <taxon>Nymphaeaceae</taxon>
        <taxon>Nymphaea</taxon>
    </lineage>
</organism>
<dbReference type="PANTHER" id="PTHR32411">
    <property type="entry name" value="CYSTEINE-RICH REPEAT SECRETORY PROTEIN 38-RELATED"/>
    <property type="match status" value="1"/>
</dbReference>
<dbReference type="PANTHER" id="PTHR32411:SF43">
    <property type="entry name" value="CYSTEINE-RICH REPEAT SECRETORY PROTEIN 38"/>
    <property type="match status" value="1"/>
</dbReference>
<dbReference type="AlphaFoldDB" id="A0A5K0ZEJ1"/>
<protein>
    <submittedName>
        <fullName evidence="1">Uncharacterized protein</fullName>
    </submittedName>
</protein>